<name>A0AA38RIQ5_9PEZI</name>
<evidence type="ECO:0000256" key="4">
    <source>
        <dbReference type="ARBA" id="ARBA00023136"/>
    </source>
</evidence>
<proteinExistence type="predicted"/>
<keyword evidence="7" id="KW-1185">Reference proteome</keyword>
<evidence type="ECO:0000313" key="6">
    <source>
        <dbReference type="EMBL" id="KAJ9148795.1"/>
    </source>
</evidence>
<evidence type="ECO:0000256" key="2">
    <source>
        <dbReference type="ARBA" id="ARBA00022692"/>
    </source>
</evidence>
<keyword evidence="4" id="KW-0472">Membrane</keyword>
<comment type="caution">
    <text evidence="6">The sequence shown here is derived from an EMBL/GenBank/DDBJ whole genome shotgun (WGS) entry which is preliminary data.</text>
</comment>
<accession>A0AA38RIQ5</accession>
<reference evidence="6" key="1">
    <citation type="submission" date="2022-07" db="EMBL/GenBank/DDBJ databases">
        <title>Fungi with potential for degradation of polypropylene.</title>
        <authorList>
            <person name="Gostincar C."/>
        </authorList>
    </citation>
    <scope>NUCLEOTIDE SEQUENCE</scope>
    <source>
        <strain evidence="6">EXF-13287</strain>
    </source>
</reference>
<organism evidence="6 7">
    <name type="scientific">Coniochaeta hoffmannii</name>
    <dbReference type="NCBI Taxonomy" id="91930"/>
    <lineage>
        <taxon>Eukaryota</taxon>
        <taxon>Fungi</taxon>
        <taxon>Dikarya</taxon>
        <taxon>Ascomycota</taxon>
        <taxon>Pezizomycotina</taxon>
        <taxon>Sordariomycetes</taxon>
        <taxon>Sordariomycetidae</taxon>
        <taxon>Coniochaetales</taxon>
        <taxon>Coniochaetaceae</taxon>
        <taxon>Coniochaeta</taxon>
    </lineage>
</organism>
<dbReference type="EMBL" id="JANBVN010000085">
    <property type="protein sequence ID" value="KAJ9148795.1"/>
    <property type="molecule type" value="Genomic_DNA"/>
</dbReference>
<comment type="subcellular location">
    <subcellularLocation>
        <location evidence="1">Membrane</location>
        <topology evidence="1">Multi-pass membrane protein</topology>
    </subcellularLocation>
</comment>
<sequence length="301" mass="34034">MSIGALATSPFALMAAELCHIAIMTGFTSADSFWRVATLPFQFWIIWIAIRGGSMGTYGSMIQPIVTGYAVTYVLDYVDRVLLQRWSFEAGGPTRMFSPGRATPAVTNAQTVWARLAFGFDAATSRRHVNTPYEVKNCPHFSEVPSRSRFLLETTRSVILCYLFIDLNDLNAQSDQDISLFSPDKVGFFSRLGRVTPEEVVVKFVVAAILWATSYCMIRMTYDMVAIVAVATGITDARAWRPLFGSFWDIYSVRAFWGTFWHQQLRDSLNDPATIITRRIPSRVVRRAARSASLRRKHWEL</sequence>
<dbReference type="Proteomes" id="UP001174691">
    <property type="component" value="Unassembled WGS sequence"/>
</dbReference>
<dbReference type="Pfam" id="PF13813">
    <property type="entry name" value="MBOAT_2"/>
    <property type="match status" value="1"/>
</dbReference>
<protein>
    <recommendedName>
        <fullName evidence="5">Wax synthase domain-containing protein</fullName>
    </recommendedName>
</protein>
<evidence type="ECO:0000313" key="7">
    <source>
        <dbReference type="Proteomes" id="UP001174691"/>
    </source>
</evidence>
<keyword evidence="2" id="KW-0812">Transmembrane</keyword>
<gene>
    <name evidence="6" type="ORF">NKR19_g5886</name>
</gene>
<keyword evidence="3" id="KW-1133">Transmembrane helix</keyword>
<evidence type="ECO:0000259" key="5">
    <source>
        <dbReference type="Pfam" id="PF13813"/>
    </source>
</evidence>
<evidence type="ECO:0000256" key="3">
    <source>
        <dbReference type="ARBA" id="ARBA00022989"/>
    </source>
</evidence>
<dbReference type="GO" id="GO:0016020">
    <property type="term" value="C:membrane"/>
    <property type="evidence" value="ECO:0007669"/>
    <property type="project" value="UniProtKB-SubCell"/>
</dbReference>
<dbReference type="InterPro" id="IPR032805">
    <property type="entry name" value="Wax_synthase_dom"/>
</dbReference>
<dbReference type="AlphaFoldDB" id="A0AA38RIQ5"/>
<evidence type="ECO:0000256" key="1">
    <source>
        <dbReference type="ARBA" id="ARBA00004141"/>
    </source>
</evidence>
<feature type="domain" description="Wax synthase" evidence="5">
    <location>
        <begin position="240"/>
        <end position="288"/>
    </location>
</feature>